<dbReference type="InterPro" id="IPR005119">
    <property type="entry name" value="LysR_subst-bd"/>
</dbReference>
<sequence>MNFFQLEVLLKVVESGNFTKAGQEIGLTQSGVSHNITTLESELGVTLLKRGRGGTSLTTAGEYIIPHIRSIVANMAHMEQKVASIKGLELGKISIGSFPSFTASFIPALFSICKERFPNIEIVLYEGGYEDIVKWVEEGTVDLGFTALPVKGVECIPLLEDPLSAVIYDGHPFVEKDVVTMTNFVEESFIMLRSGCEALIEDEFRKAHLPLRVSYNSKDNETVISMVKGKLGVTIMPNLAIPEYTEKIHILPLYPQLVRNIGLIMKSSENLTPIAQEFFKIVTDYFKEHGSKV</sequence>
<dbReference type="PANTHER" id="PTHR30419">
    <property type="entry name" value="HTH-TYPE TRANSCRIPTIONAL REGULATOR YBHD"/>
    <property type="match status" value="1"/>
</dbReference>
<keyword evidence="4" id="KW-0804">Transcription</keyword>
<proteinExistence type="inferred from homology"/>
<dbReference type="SUPFAM" id="SSF53850">
    <property type="entry name" value="Periplasmic binding protein-like II"/>
    <property type="match status" value="1"/>
</dbReference>
<dbReference type="Gene3D" id="3.40.190.290">
    <property type="match status" value="1"/>
</dbReference>
<dbReference type="Gene3D" id="1.10.10.10">
    <property type="entry name" value="Winged helix-like DNA-binding domain superfamily/Winged helix DNA-binding domain"/>
    <property type="match status" value="1"/>
</dbReference>
<keyword evidence="7" id="KW-1185">Reference proteome</keyword>
<accession>A0ABR5JVT6</accession>
<dbReference type="PROSITE" id="PS50931">
    <property type="entry name" value="HTH_LYSR"/>
    <property type="match status" value="1"/>
</dbReference>
<evidence type="ECO:0000256" key="4">
    <source>
        <dbReference type="ARBA" id="ARBA00023163"/>
    </source>
</evidence>
<reference evidence="7" key="1">
    <citation type="submission" date="2015-07" db="EMBL/GenBank/DDBJ databases">
        <title>Fjat-14205 dsm 2895.</title>
        <authorList>
            <person name="Liu B."/>
            <person name="Wang J."/>
            <person name="Zhu Y."/>
            <person name="Liu G."/>
            <person name="Chen Q."/>
            <person name="Chen Z."/>
            <person name="Lan J."/>
            <person name="Che J."/>
            <person name="Ge C."/>
            <person name="Shi H."/>
            <person name="Pan Z."/>
            <person name="Liu X."/>
        </authorList>
    </citation>
    <scope>NUCLEOTIDE SEQUENCE [LARGE SCALE GENOMIC DNA]</scope>
    <source>
        <strain evidence="7">DSM 25560</strain>
    </source>
</reference>
<dbReference type="PRINTS" id="PR00039">
    <property type="entry name" value="HTHLYSR"/>
</dbReference>
<keyword evidence="2" id="KW-0805">Transcription regulation</keyword>
<dbReference type="InterPro" id="IPR000847">
    <property type="entry name" value="LysR_HTH_N"/>
</dbReference>
<feature type="domain" description="HTH lysR-type" evidence="5">
    <location>
        <begin position="1"/>
        <end position="58"/>
    </location>
</feature>
<dbReference type="InterPro" id="IPR036388">
    <property type="entry name" value="WH-like_DNA-bd_sf"/>
</dbReference>
<dbReference type="EMBL" id="LGRV01000008">
    <property type="protein sequence ID" value="KOS66261.1"/>
    <property type="molecule type" value="Genomic_DNA"/>
</dbReference>
<gene>
    <name evidence="6" type="ORF">AEA09_18755</name>
</gene>
<evidence type="ECO:0000256" key="3">
    <source>
        <dbReference type="ARBA" id="ARBA00023125"/>
    </source>
</evidence>
<dbReference type="RefSeq" id="WP_053585488.1">
    <property type="nucleotide sequence ID" value="NZ_LGRV01000008.1"/>
</dbReference>
<dbReference type="Proteomes" id="UP000050668">
    <property type="component" value="Unassembled WGS sequence"/>
</dbReference>
<comment type="caution">
    <text evidence="6">The sequence shown here is derived from an EMBL/GenBank/DDBJ whole genome shotgun (WGS) entry which is preliminary data.</text>
</comment>
<protein>
    <submittedName>
        <fullName evidence="6">LysR family transcriptional regulator</fullName>
    </submittedName>
</protein>
<evidence type="ECO:0000256" key="1">
    <source>
        <dbReference type="ARBA" id="ARBA00009437"/>
    </source>
</evidence>
<dbReference type="Pfam" id="PF03466">
    <property type="entry name" value="LysR_substrate"/>
    <property type="match status" value="1"/>
</dbReference>
<dbReference type="InterPro" id="IPR050950">
    <property type="entry name" value="HTH-type_LysR_regulators"/>
</dbReference>
<keyword evidence="3" id="KW-0238">DNA-binding</keyword>
<evidence type="ECO:0000259" key="5">
    <source>
        <dbReference type="PROSITE" id="PS50931"/>
    </source>
</evidence>
<dbReference type="InterPro" id="IPR036390">
    <property type="entry name" value="WH_DNA-bd_sf"/>
</dbReference>
<dbReference type="CDD" id="cd05466">
    <property type="entry name" value="PBP2_LTTR_substrate"/>
    <property type="match status" value="1"/>
</dbReference>
<organism evidence="6 7">
    <name type="scientific">Lysinibacillus contaminans</name>
    <dbReference type="NCBI Taxonomy" id="1293441"/>
    <lineage>
        <taxon>Bacteria</taxon>
        <taxon>Bacillati</taxon>
        <taxon>Bacillota</taxon>
        <taxon>Bacilli</taxon>
        <taxon>Bacillales</taxon>
        <taxon>Bacillaceae</taxon>
        <taxon>Lysinibacillus</taxon>
    </lineage>
</organism>
<evidence type="ECO:0000313" key="6">
    <source>
        <dbReference type="EMBL" id="KOS66261.1"/>
    </source>
</evidence>
<comment type="similarity">
    <text evidence="1">Belongs to the LysR transcriptional regulatory family.</text>
</comment>
<dbReference type="Pfam" id="PF00126">
    <property type="entry name" value="HTH_1"/>
    <property type="match status" value="1"/>
</dbReference>
<dbReference type="PANTHER" id="PTHR30419:SF24">
    <property type="entry name" value="HTH-TYPE TRANSCRIPTIONAL REGULATOR CZCR"/>
    <property type="match status" value="1"/>
</dbReference>
<name>A0ABR5JVT6_9BACI</name>
<dbReference type="SUPFAM" id="SSF46785">
    <property type="entry name" value="Winged helix' DNA-binding domain"/>
    <property type="match status" value="1"/>
</dbReference>
<evidence type="ECO:0000313" key="7">
    <source>
        <dbReference type="Proteomes" id="UP000050668"/>
    </source>
</evidence>
<evidence type="ECO:0000256" key="2">
    <source>
        <dbReference type="ARBA" id="ARBA00023015"/>
    </source>
</evidence>